<evidence type="ECO:0000256" key="2">
    <source>
        <dbReference type="ARBA" id="ARBA00022448"/>
    </source>
</evidence>
<keyword evidence="6 8" id="KW-0472">Membrane</keyword>
<feature type="transmembrane region" description="Helical" evidence="8">
    <location>
        <begin position="370"/>
        <end position="390"/>
    </location>
</feature>
<evidence type="ECO:0000256" key="1">
    <source>
        <dbReference type="ARBA" id="ARBA00004651"/>
    </source>
</evidence>
<evidence type="ECO:0000256" key="7">
    <source>
        <dbReference type="SAM" id="MobiDB-lite"/>
    </source>
</evidence>
<dbReference type="GeneID" id="93130901"/>
<dbReference type="PANTHER" id="PTHR30509">
    <property type="entry name" value="P-HYDROXYBENZOIC ACID EFFLUX PUMP SUBUNIT-RELATED"/>
    <property type="match status" value="1"/>
</dbReference>
<feature type="transmembrane region" description="Helical" evidence="8">
    <location>
        <begin position="449"/>
        <end position="467"/>
    </location>
</feature>
<proteinExistence type="predicted"/>
<dbReference type="Pfam" id="PF04632">
    <property type="entry name" value="FUSC"/>
    <property type="match status" value="1"/>
</dbReference>
<feature type="transmembrane region" description="Helical" evidence="8">
    <location>
        <begin position="82"/>
        <end position="100"/>
    </location>
</feature>
<evidence type="ECO:0000313" key="9">
    <source>
        <dbReference type="EMBL" id="QRO81039.1"/>
    </source>
</evidence>
<evidence type="ECO:0000313" key="10">
    <source>
        <dbReference type="Proteomes" id="UP000625568"/>
    </source>
</evidence>
<accession>A0A892IJT5</accession>
<name>A0A892IJT5_9BURK</name>
<keyword evidence="2" id="KW-0813">Transport</keyword>
<feature type="transmembrane region" description="Helical" evidence="8">
    <location>
        <begin position="58"/>
        <end position="76"/>
    </location>
</feature>
<protein>
    <submittedName>
        <fullName evidence="9">FUSC family protein</fullName>
    </submittedName>
</protein>
<feature type="region of interest" description="Disordered" evidence="7">
    <location>
        <begin position="654"/>
        <end position="683"/>
    </location>
</feature>
<gene>
    <name evidence="9" type="ORF">I6K02_28430</name>
</gene>
<feature type="transmembrane region" description="Helical" evidence="8">
    <location>
        <begin position="421"/>
        <end position="443"/>
    </location>
</feature>
<dbReference type="EMBL" id="CP069484">
    <property type="protein sequence ID" value="QRO81039.1"/>
    <property type="molecule type" value="Genomic_DNA"/>
</dbReference>
<feature type="transmembrane region" description="Helical" evidence="8">
    <location>
        <begin position="9"/>
        <end position="29"/>
    </location>
</feature>
<keyword evidence="3" id="KW-1003">Cell membrane</keyword>
<dbReference type="RefSeq" id="WP_006767040.1">
    <property type="nucleotide sequence ID" value="NZ_CABVPR010000008.1"/>
</dbReference>
<evidence type="ECO:0000256" key="4">
    <source>
        <dbReference type="ARBA" id="ARBA00022692"/>
    </source>
</evidence>
<dbReference type="InterPro" id="IPR006726">
    <property type="entry name" value="PHBA_efflux_AaeB/fusaric-R"/>
</dbReference>
<keyword evidence="4 8" id="KW-0812">Transmembrane</keyword>
<dbReference type="PANTHER" id="PTHR30509:SF9">
    <property type="entry name" value="MULTIDRUG RESISTANCE PROTEIN MDTO"/>
    <property type="match status" value="1"/>
</dbReference>
<evidence type="ECO:0000256" key="3">
    <source>
        <dbReference type="ARBA" id="ARBA00022475"/>
    </source>
</evidence>
<evidence type="ECO:0000256" key="6">
    <source>
        <dbReference type="ARBA" id="ARBA00023136"/>
    </source>
</evidence>
<evidence type="ECO:0000256" key="8">
    <source>
        <dbReference type="SAM" id="Phobius"/>
    </source>
</evidence>
<sequence>MTLPSIRDWLFSGKTFAASMLALYLGLYFQLPRPYWAMASVYIVSNPFVGATRSKALYRALGTALGAAAAILFVPPFVETPILFSIIVATWCGTLLYLAISDRTARSYVFMLAGYTMPLVALPTVTDPSTIFDVAIARTEEIVLGIVCASVVGSTVFPNRLAPTLIERTDAWFKDAAFYGRETLSGHIAGEALSACRQRLAATITGLEFLLSQLSYDHAHPRVLARAQALAGRMQLFLPLMSSLADPLIALMRDLHVRPAGLDALLADAAKWFDAPLPAVKAGTDGDMAHDPVADRLRERIVALQPADSALTSWDGALLSNALWRLRQVIDIWQDCRSLRALIANESGVWQPRYRHWRLGGTERFFDRGMMLFSTLTVVGAIVFACWLWIESGWHDGAGAVTLVAVACSFFAALDEPAPMVFKFFLATAASVVFAGLYLFAVLPHVHDFPMLVLMFAGPFILIGTLLPRPQFNMVTMLVAVNTATFISIQSAYDADFFVFLNSNLAGVAGLLFAFVWTRATRPFGAELAVRRLLRSGWEDVARSASTQPLDDQRNHASRMLDRVTQLLPRLGASDDHRHPSIESFRDLRIALNALDLRRARRRLTGELPAAIDRVLAGVTEHYTRCAAANARQPAPPALLASIDDALHRVAGSNLPPAAPASGDAARAAPTAPTTPLTPPITPITHRRLRETLHALVGLRLSLYPAAAAQPPHVPDGASA</sequence>
<feature type="compositionally biased region" description="Low complexity" evidence="7">
    <location>
        <begin position="660"/>
        <end position="675"/>
    </location>
</feature>
<dbReference type="Proteomes" id="UP000625568">
    <property type="component" value="Chromosome 3"/>
</dbReference>
<evidence type="ECO:0000256" key="5">
    <source>
        <dbReference type="ARBA" id="ARBA00022989"/>
    </source>
</evidence>
<dbReference type="GO" id="GO:0005886">
    <property type="term" value="C:plasma membrane"/>
    <property type="evidence" value="ECO:0007669"/>
    <property type="project" value="UniProtKB-SubCell"/>
</dbReference>
<feature type="transmembrane region" description="Helical" evidence="8">
    <location>
        <begin position="499"/>
        <end position="518"/>
    </location>
</feature>
<feature type="transmembrane region" description="Helical" evidence="8">
    <location>
        <begin position="396"/>
        <end position="414"/>
    </location>
</feature>
<organism evidence="9 10">
    <name type="scientific">Burkholderia dolosa</name>
    <dbReference type="NCBI Taxonomy" id="152500"/>
    <lineage>
        <taxon>Bacteria</taxon>
        <taxon>Pseudomonadati</taxon>
        <taxon>Pseudomonadota</taxon>
        <taxon>Betaproteobacteria</taxon>
        <taxon>Burkholderiales</taxon>
        <taxon>Burkholderiaceae</taxon>
        <taxon>Burkholderia</taxon>
        <taxon>Burkholderia cepacia complex</taxon>
    </lineage>
</organism>
<keyword evidence="10" id="KW-1185">Reference proteome</keyword>
<dbReference type="AlphaFoldDB" id="A0A892IJT5"/>
<reference evidence="9 10" key="1">
    <citation type="submission" date="2021-02" db="EMBL/GenBank/DDBJ databases">
        <title>FDA dAtabase for Regulatory Grade micrObial Sequences (FDA-ARGOS): Supporting development and validation of Infectious Disease Dx tests.</title>
        <authorList>
            <person name="Minogue T."/>
            <person name="Wolcott M."/>
            <person name="Wasieloski L."/>
            <person name="Aguilar W."/>
            <person name="Moore D."/>
            <person name="Jaissle J."/>
            <person name="Tallon L."/>
            <person name="Sadzewicz L."/>
            <person name="Zhao X."/>
            <person name="Boylan J."/>
            <person name="Ott S."/>
            <person name="Bowen H."/>
            <person name="Vavikolanu K."/>
            <person name="Mehta A."/>
            <person name="Aluvathingal J."/>
            <person name="Nadendla S."/>
            <person name="Yan Y."/>
            <person name="Sichtig H."/>
        </authorList>
    </citation>
    <scope>NUCLEOTIDE SEQUENCE [LARGE SCALE GENOMIC DNA]</scope>
    <source>
        <strain evidence="9 10">FDAARGOS_1272</strain>
    </source>
</reference>
<keyword evidence="5 8" id="KW-1133">Transmembrane helix</keyword>
<comment type="subcellular location">
    <subcellularLocation>
        <location evidence="1">Cell membrane</location>
        <topology evidence="1">Multi-pass membrane protein</topology>
    </subcellularLocation>
</comment>
<dbReference type="GO" id="GO:0022857">
    <property type="term" value="F:transmembrane transporter activity"/>
    <property type="evidence" value="ECO:0007669"/>
    <property type="project" value="InterPro"/>
</dbReference>